<comment type="caution">
    <text evidence="7">The sequence shown here is derived from an EMBL/GenBank/DDBJ whole genome shotgun (WGS) entry which is preliminary data.</text>
</comment>
<feature type="domain" description="Putative nitroreductase TM1586" evidence="6">
    <location>
        <begin position="7"/>
        <end position="254"/>
    </location>
</feature>
<evidence type="ECO:0000313" key="8">
    <source>
        <dbReference type="Proteomes" id="UP000317863"/>
    </source>
</evidence>
<name>A0A544QY86_9FIRM</name>
<evidence type="ECO:0000313" key="7">
    <source>
        <dbReference type="EMBL" id="TQQ85717.1"/>
    </source>
</evidence>
<dbReference type="InterPro" id="IPR000415">
    <property type="entry name" value="Nitroreductase-like"/>
</dbReference>
<dbReference type="OrthoDB" id="9814075at2"/>
<evidence type="ECO:0000259" key="6">
    <source>
        <dbReference type="Pfam" id="PF14512"/>
    </source>
</evidence>
<evidence type="ECO:0000256" key="2">
    <source>
        <dbReference type="ARBA" id="ARBA00007118"/>
    </source>
</evidence>
<evidence type="ECO:0000256" key="1">
    <source>
        <dbReference type="ARBA" id="ARBA00001917"/>
    </source>
</evidence>
<keyword evidence="4" id="KW-0288">FMN</keyword>
<proteinExistence type="inferred from homology"/>
<dbReference type="AlphaFoldDB" id="A0A544QY86"/>
<sequence length="290" mass="32698">MIDYKNLILNSKSVRSFKEKEVENRYFDEIKRFVETSKVLVPEIDTEISFYNKNEIYDKIDGLAGYNGFLIDSPHYMIMLSEEKDNYIENAGYVAEKARLKATEFGIDSCWITFSDGNAILEKLGLLTDKKLVALIAFGYAEEAKKKVVNATKTGENYSKSEMAKESDVIASGRKAVEEIVFMDKWGQNADLEVLEERALLEAFSYARLAPSALNRQPWRFIVDGGKVVLAVDVEELKNEYEGSIDSGIVMLYFGAIVDATLMDSKWVFDADANGYDVPAGFKVVGYCKM</sequence>
<gene>
    <name evidence="7" type="ORF">EXD82_00435</name>
</gene>
<keyword evidence="5" id="KW-0560">Oxidoreductase</keyword>
<dbReference type="Proteomes" id="UP000317863">
    <property type="component" value="Unassembled WGS sequence"/>
</dbReference>
<dbReference type="Gene3D" id="3.40.109.30">
    <property type="entry name" value="putative nitroreductase (tm1586), domain 2"/>
    <property type="match status" value="1"/>
</dbReference>
<dbReference type="InterPro" id="IPR029478">
    <property type="entry name" value="TM1586_NiRdase"/>
</dbReference>
<dbReference type="SUPFAM" id="SSF55469">
    <property type="entry name" value="FMN-dependent nitroreductase-like"/>
    <property type="match status" value="2"/>
</dbReference>
<dbReference type="EMBL" id="SGJB01000001">
    <property type="protein sequence ID" value="TQQ85717.1"/>
    <property type="molecule type" value="Genomic_DNA"/>
</dbReference>
<keyword evidence="8" id="KW-1185">Reference proteome</keyword>
<dbReference type="CDD" id="cd02062">
    <property type="entry name" value="Nitro_FMN_reductase"/>
    <property type="match status" value="1"/>
</dbReference>
<dbReference type="RefSeq" id="WP_142534942.1">
    <property type="nucleotide sequence ID" value="NZ_SGJB01000001.1"/>
</dbReference>
<keyword evidence="3" id="KW-0285">Flavoprotein</keyword>
<dbReference type="GO" id="GO:0016491">
    <property type="term" value="F:oxidoreductase activity"/>
    <property type="evidence" value="ECO:0007669"/>
    <property type="project" value="UniProtKB-KW"/>
</dbReference>
<comment type="similarity">
    <text evidence="2">Belongs to the nitroreductase family.</text>
</comment>
<organism evidence="7 8">
    <name type="scientific">Peptacetobacter hominis</name>
    <dbReference type="NCBI Taxonomy" id="2743610"/>
    <lineage>
        <taxon>Bacteria</taxon>
        <taxon>Bacillati</taxon>
        <taxon>Bacillota</taxon>
        <taxon>Clostridia</taxon>
        <taxon>Peptostreptococcales</taxon>
        <taxon>Peptostreptococcaceae</taxon>
        <taxon>Peptacetobacter</taxon>
    </lineage>
</organism>
<evidence type="ECO:0000256" key="3">
    <source>
        <dbReference type="ARBA" id="ARBA00022630"/>
    </source>
</evidence>
<evidence type="ECO:0000256" key="4">
    <source>
        <dbReference type="ARBA" id="ARBA00022643"/>
    </source>
</evidence>
<accession>A0A544QY86</accession>
<protein>
    <submittedName>
        <fullName evidence="7">Nitroreductase</fullName>
    </submittedName>
</protein>
<comment type="cofactor">
    <cofactor evidence="1">
        <name>FMN</name>
        <dbReference type="ChEBI" id="CHEBI:58210"/>
    </cofactor>
</comment>
<evidence type="ECO:0000256" key="5">
    <source>
        <dbReference type="ARBA" id="ARBA00023002"/>
    </source>
</evidence>
<dbReference type="Pfam" id="PF14512">
    <property type="entry name" value="TM1586_NiRdase"/>
    <property type="match status" value="1"/>
</dbReference>
<dbReference type="PANTHER" id="PTHR43673:SF2">
    <property type="entry name" value="NITROREDUCTASE"/>
    <property type="match status" value="1"/>
</dbReference>
<dbReference type="Gene3D" id="3.40.109.10">
    <property type="entry name" value="NADH Oxidase"/>
    <property type="match status" value="1"/>
</dbReference>
<dbReference type="PANTHER" id="PTHR43673">
    <property type="entry name" value="NAD(P)H NITROREDUCTASE YDGI-RELATED"/>
    <property type="match status" value="1"/>
</dbReference>
<reference evidence="7 8" key="1">
    <citation type="submission" date="2019-02" db="EMBL/GenBank/DDBJ databases">
        <title>Peptostreptococcaceae bacterium ZHW00191 nov., a new bacterium isolated from the human gut.</title>
        <authorList>
            <person name="Zhou H.-W."/>
            <person name="Chen X.-J."/>
        </authorList>
    </citation>
    <scope>NUCLEOTIDE SEQUENCE [LARGE SCALE GENOMIC DNA]</scope>
    <source>
        <strain evidence="7 8">ZHW00191</strain>
    </source>
</reference>